<name>A0A1J5QPU7_9ZZZZ</name>
<dbReference type="Pfam" id="PF02465">
    <property type="entry name" value="FliD_N"/>
    <property type="match status" value="1"/>
</dbReference>
<keyword evidence="10" id="KW-0969">Cilium</keyword>
<evidence type="ECO:0000256" key="2">
    <source>
        <dbReference type="ARBA" id="ARBA00009764"/>
    </source>
</evidence>
<comment type="caution">
    <text evidence="10">The sequence shown here is derived from an EMBL/GenBank/DDBJ whole genome shotgun (WGS) entry which is preliminary data.</text>
</comment>
<dbReference type="PANTHER" id="PTHR30288">
    <property type="entry name" value="FLAGELLAR CAP/ASSEMBLY PROTEIN FLID"/>
    <property type="match status" value="1"/>
</dbReference>
<evidence type="ECO:0000313" key="10">
    <source>
        <dbReference type="EMBL" id="OIQ85408.1"/>
    </source>
</evidence>
<evidence type="ECO:0000259" key="8">
    <source>
        <dbReference type="Pfam" id="PF02465"/>
    </source>
</evidence>
<keyword evidence="4" id="KW-0175">Coiled coil</keyword>
<proteinExistence type="inferred from homology"/>
<sequence>MSVSSTTSTGTGTLSSPGLGSGLDVTSIVSKLMSIEQQPLTLMQNQASGYQSTISAYGKLSSGVSSLEGSVTGLNSASLFQSFTANASNTGVATATAGSTAALGNYSVNVTQLAQAQSLVAAGQASATAPIGTGASTTLTFNFGTIAGTLTPYDSTTGTGGTYGSGTTFTSNGNGAQTVTIDSSNNSLTGIAAAINAAGVGVTASIINDGSGTPYRLTLTSTNTGANNSLSLGVSGDATLASLLGQDPTGTQNLQQTTTGQNAQLTVNGLAVNSPSNTVSSSIAGVSLSLLTTGSTNISVTQNTSAASTAINSFVTAYNNLNSSIQSLTAYNPTTQIAGPLLGDSLTTTIQSQIQAQLGGAITNSGAFRTLSQIGITMNSDGSLSVNSTTLQNALANKPSDVAALFAATGRVTDSLTSFAGSTDKTQPGNYDLNITQLATQGTLVGSSPVASLSIAAGVNDALNVTLNGVNASVTLPAKTYASASELALAVQSAINGATQFVSQGLAVTVNQSGGIFSINTNQYGSAATLAIAGNGAANILGSTPVATAGKDVAGTIGGLLATGSGMTLTGAAGTSVEGMKLTINGGSTGDRGVVNFSTGYATGLNALLSGMLGSKGSIASATNGLNASITDIQNQENEMNQRLTAIQANYMAQFSALDTVISSMQSTSSYLTQQLAALPKA</sequence>
<dbReference type="AlphaFoldDB" id="A0A1J5QPU7"/>
<comment type="similarity">
    <text evidence="2">Belongs to the FliD family.</text>
</comment>
<dbReference type="Pfam" id="PF07195">
    <property type="entry name" value="FliD_C"/>
    <property type="match status" value="2"/>
</dbReference>
<evidence type="ECO:0000256" key="6">
    <source>
        <dbReference type="ARBA" id="ARBA00033074"/>
    </source>
</evidence>
<organism evidence="10">
    <name type="scientific">mine drainage metagenome</name>
    <dbReference type="NCBI Taxonomy" id="410659"/>
    <lineage>
        <taxon>unclassified sequences</taxon>
        <taxon>metagenomes</taxon>
        <taxon>ecological metagenomes</taxon>
    </lineage>
</organism>
<dbReference type="GO" id="GO:0009424">
    <property type="term" value="C:bacterial-type flagellum hook"/>
    <property type="evidence" value="ECO:0007669"/>
    <property type="project" value="InterPro"/>
</dbReference>
<keyword evidence="5" id="KW-0975">Bacterial flagellum</keyword>
<feature type="domain" description="Flagellar hook-associated protein 2 C-terminal" evidence="9">
    <location>
        <begin position="591"/>
        <end position="667"/>
    </location>
</feature>
<evidence type="ECO:0000256" key="5">
    <source>
        <dbReference type="ARBA" id="ARBA00023143"/>
    </source>
</evidence>
<protein>
    <recommendedName>
        <fullName evidence="7">Filament cap protein</fullName>
    </recommendedName>
    <alternativeName>
        <fullName evidence="6">Flagellar cap protein</fullName>
    </alternativeName>
</protein>
<dbReference type="GO" id="GO:0009421">
    <property type="term" value="C:bacterial-type flagellum filament cap"/>
    <property type="evidence" value="ECO:0007669"/>
    <property type="project" value="InterPro"/>
</dbReference>
<keyword evidence="10" id="KW-0282">Flagellum</keyword>
<keyword evidence="10" id="KW-0966">Cell projection</keyword>
<evidence type="ECO:0000256" key="3">
    <source>
        <dbReference type="ARBA" id="ARBA00011255"/>
    </source>
</evidence>
<comment type="subunit">
    <text evidence="3">Homopentamer.</text>
</comment>
<dbReference type="EMBL" id="MLJW01000546">
    <property type="protein sequence ID" value="OIQ85408.1"/>
    <property type="molecule type" value="Genomic_DNA"/>
</dbReference>
<evidence type="ECO:0000256" key="4">
    <source>
        <dbReference type="ARBA" id="ARBA00023054"/>
    </source>
</evidence>
<evidence type="ECO:0000259" key="9">
    <source>
        <dbReference type="Pfam" id="PF07195"/>
    </source>
</evidence>
<dbReference type="GO" id="GO:0007155">
    <property type="term" value="P:cell adhesion"/>
    <property type="evidence" value="ECO:0007669"/>
    <property type="project" value="InterPro"/>
</dbReference>
<dbReference type="InterPro" id="IPR003481">
    <property type="entry name" value="FliD_N"/>
</dbReference>
<dbReference type="InterPro" id="IPR010809">
    <property type="entry name" value="FliD_C"/>
</dbReference>
<dbReference type="PANTHER" id="PTHR30288:SF0">
    <property type="entry name" value="FLAGELLAR HOOK-ASSOCIATED PROTEIN 2"/>
    <property type="match status" value="1"/>
</dbReference>
<evidence type="ECO:0000256" key="1">
    <source>
        <dbReference type="ARBA" id="ARBA00004365"/>
    </source>
</evidence>
<accession>A0A1J5QPU7</accession>
<dbReference type="InterPro" id="IPR040026">
    <property type="entry name" value="FliD"/>
</dbReference>
<evidence type="ECO:0000256" key="7">
    <source>
        <dbReference type="ARBA" id="ARBA00033192"/>
    </source>
</evidence>
<comment type="subcellular location">
    <subcellularLocation>
        <location evidence="1">Bacterial flagellum</location>
    </subcellularLocation>
</comment>
<gene>
    <name evidence="10" type="primary">fliD_7</name>
    <name evidence="10" type="ORF">GALL_327440</name>
</gene>
<dbReference type="GO" id="GO:0071973">
    <property type="term" value="P:bacterial-type flagellum-dependent cell motility"/>
    <property type="evidence" value="ECO:0007669"/>
    <property type="project" value="TreeGrafter"/>
</dbReference>
<reference evidence="10" key="1">
    <citation type="submission" date="2016-10" db="EMBL/GenBank/DDBJ databases">
        <title>Sequence of Gallionella enrichment culture.</title>
        <authorList>
            <person name="Poehlein A."/>
            <person name="Muehling M."/>
            <person name="Daniel R."/>
        </authorList>
    </citation>
    <scope>NUCLEOTIDE SEQUENCE</scope>
</reference>
<feature type="domain" description="Flagellar hook-associated protein 2 C-terminal" evidence="9">
    <location>
        <begin position="260"/>
        <end position="414"/>
    </location>
</feature>
<feature type="domain" description="Flagellar hook-associated protein 2 N-terminal" evidence="8">
    <location>
        <begin position="21"/>
        <end position="117"/>
    </location>
</feature>